<protein>
    <submittedName>
        <fullName evidence="1">GTPase</fullName>
    </submittedName>
</protein>
<dbReference type="EMBL" id="CP051152">
    <property type="protein sequence ID" value="QJQ06586.1"/>
    <property type="molecule type" value="Genomic_DNA"/>
</dbReference>
<dbReference type="KEGG" id="upi:EJG51_012875"/>
<accession>A0A6M4A5G9</accession>
<sequence>MAVSLVVLVSGGSYTQREAAIVDSLRLSSPSAMNAVILEGLPDGNPQLIAGSTLQLHRIAPGCMCCIGNLVLRVTLNRVLKHRPAHLYLSLAENAHVEKILQFLAQAPYNTLLALDSEIRI</sequence>
<dbReference type="AlphaFoldDB" id="A0A6M4A5G9"/>
<evidence type="ECO:0000313" key="1">
    <source>
        <dbReference type="EMBL" id="QJQ06586.1"/>
    </source>
</evidence>
<name>A0A6M4A5G9_9BURK</name>
<gene>
    <name evidence="1" type="ORF">EJG51_012875</name>
</gene>
<reference evidence="1 2" key="1">
    <citation type="journal article" date="2019" name="Int. J. Syst. Evol. Microbiol.">
        <title>Undibacterium piscinae sp. nov., isolated from Korean shiner intestine.</title>
        <authorList>
            <person name="Lee S.Y."/>
            <person name="Kang W."/>
            <person name="Kim P.S."/>
            <person name="Kim H.S."/>
            <person name="Sung H."/>
            <person name="Shin N.R."/>
            <person name="Whon T.W."/>
            <person name="Yun J.H."/>
            <person name="Lee J.Y."/>
            <person name="Lee J.Y."/>
            <person name="Jung M.J."/>
            <person name="Jeong Y.S."/>
            <person name="Tak E.J."/>
            <person name="Han J.E."/>
            <person name="Hyun D.W."/>
            <person name="Kang M.S."/>
            <person name="Lee K.E."/>
            <person name="Lee B.H."/>
            <person name="Bae J.W."/>
        </authorList>
    </citation>
    <scope>NUCLEOTIDE SEQUENCE [LARGE SCALE GENOMIC DNA]</scope>
    <source>
        <strain evidence="1 2">S11R28</strain>
    </source>
</reference>
<proteinExistence type="predicted"/>
<evidence type="ECO:0000313" key="2">
    <source>
        <dbReference type="Proteomes" id="UP000274350"/>
    </source>
</evidence>
<organism evidence="1 2">
    <name type="scientific">Undibacterium piscinae</name>
    <dbReference type="NCBI Taxonomy" id="2495591"/>
    <lineage>
        <taxon>Bacteria</taxon>
        <taxon>Pseudomonadati</taxon>
        <taxon>Pseudomonadota</taxon>
        <taxon>Betaproteobacteria</taxon>
        <taxon>Burkholderiales</taxon>
        <taxon>Oxalobacteraceae</taxon>
        <taxon>Undibacterium</taxon>
    </lineage>
</organism>
<keyword evidence="2" id="KW-1185">Reference proteome</keyword>
<dbReference type="Proteomes" id="UP000274350">
    <property type="component" value="Chromosome"/>
</dbReference>
<dbReference type="OrthoDB" id="8758211at2"/>